<proteinExistence type="predicted"/>
<accession>A0A8H7QPL2</accession>
<sequence length="1054" mass="119022">MTGYKYVVGIDFGVVSSGVSIAHVNDPFKIYTVSNWKESSKKNQHFHSSIFYRNDSNLTTVCGATPSDVEIDTLAGDVYIPDIKHYLSDIDSANEQLGEKKEGLTIQKVVTDYLYGFIKLAFQRLQVHKEFSKSQFFKDFDVEDTANVRYCLVCPAREQEFMKMCFIETGLITKDEVEKKLSIITEVQAIAYYNLSLDRKITKITSNNSYLVCDIGETTVGIAKIHADTTESLSTVELISGDLGRGSIYLDVKFREYLEDNSSLNLNPESIEILAKDFKEKLKFSFGMEDPEQTALTSKDANGDEINITYADLNENVFSPVIDYIYESLGAVKEHRVSNVFLSGKYGVDAYFLSCILDKSDNYLRNIKLIETTFGALSSGAVFSASRSSVSQIPFSKITTSDQVEPSSEEYIDKSYTNDGYDFIVGIDFGTTFSGCSYVNLKDENKTIKTIRDRWPGGNSLVFGKAPTLLMFDKKMKPTYWGEEARLMVNHNKDLHLLGNFKLALDSDYSYGSDSNETDVNEGLLNQGGKTKDENNKLSAMNVISSYLKLFKNHVVEFIITNEMNENVSFFNRVTLLKKYKFKYIITVPAMWDTTARETMAEAAIDATLIKRTELDQLLLISEPGAAALYCKKRFPDEFKRENNGESDGESNAKSIEHFIVCDAGGGTVDLVTYELKVNDGVSQISQIGDAVGDTCGSTTLDKNFKDYLLKFYSDVGITVNSSTNINFDGVMRDFDRKHKPYFMPNPNHGGHFNIDLPGQKETIHLSKDVNYRLTNDNTTLEMRNDDMQTKVFDPVVDRVLGLFKTQFDQAKKLNKKIDVILMVGGFSQSLYLQQRIKENYRNECDIFVPEESTVAMSHGAVMYGLNPKTIIKEFAGRSFALEVQDRFEANDDVNKKVQGPDGQDYAKNRLQYFVKKGQGLKEHLRKKYTKEVYVEYPHDAVFAVYSSDTKDNTEGRYVTDKHTKIMETRVTLPPNVPGIQDGELILFKVTLETGHIEATVVIECQNALINDSVAHMSSNKKFSLKVEKKCNLNILKHKKHLIEYALVKSKVDK</sequence>
<dbReference type="InterPro" id="IPR043129">
    <property type="entry name" value="ATPase_NBD"/>
</dbReference>
<keyword evidence="1" id="KW-0547">Nucleotide-binding</keyword>
<protein>
    <recommendedName>
        <fullName evidence="5">Heat shock protein 70</fullName>
    </recommendedName>
</protein>
<evidence type="ECO:0000313" key="3">
    <source>
        <dbReference type="EMBL" id="KAG2196469.1"/>
    </source>
</evidence>
<dbReference type="Gene3D" id="3.90.640.10">
    <property type="entry name" value="Actin, Chain A, domain 4"/>
    <property type="match status" value="1"/>
</dbReference>
<dbReference type="Gene3D" id="3.30.420.40">
    <property type="match status" value="3"/>
</dbReference>
<dbReference type="PANTHER" id="PTHR14187:SF5">
    <property type="entry name" value="HEAT SHOCK 70 KDA PROTEIN 12A"/>
    <property type="match status" value="1"/>
</dbReference>
<keyword evidence="4" id="KW-1185">Reference proteome</keyword>
<name>A0A8H7QPL2_9FUNG</name>
<evidence type="ECO:0000256" key="2">
    <source>
        <dbReference type="ARBA" id="ARBA00022840"/>
    </source>
</evidence>
<evidence type="ECO:0000313" key="4">
    <source>
        <dbReference type="Proteomes" id="UP000603453"/>
    </source>
</evidence>
<dbReference type="InterPro" id="IPR013126">
    <property type="entry name" value="Hsp_70_fam"/>
</dbReference>
<dbReference type="OrthoDB" id="2275019at2759"/>
<keyword evidence="2" id="KW-0067">ATP-binding</keyword>
<dbReference type="AlphaFoldDB" id="A0A8H7QPL2"/>
<dbReference type="SUPFAM" id="SSF53067">
    <property type="entry name" value="Actin-like ATPase domain"/>
    <property type="match status" value="3"/>
</dbReference>
<organism evidence="3 4">
    <name type="scientific">Mucor saturninus</name>
    <dbReference type="NCBI Taxonomy" id="64648"/>
    <lineage>
        <taxon>Eukaryota</taxon>
        <taxon>Fungi</taxon>
        <taxon>Fungi incertae sedis</taxon>
        <taxon>Mucoromycota</taxon>
        <taxon>Mucoromycotina</taxon>
        <taxon>Mucoromycetes</taxon>
        <taxon>Mucorales</taxon>
        <taxon>Mucorineae</taxon>
        <taxon>Mucoraceae</taxon>
        <taxon>Mucor</taxon>
    </lineage>
</organism>
<evidence type="ECO:0008006" key="5">
    <source>
        <dbReference type="Google" id="ProtNLM"/>
    </source>
</evidence>
<dbReference type="GO" id="GO:0140662">
    <property type="term" value="F:ATP-dependent protein folding chaperone"/>
    <property type="evidence" value="ECO:0007669"/>
    <property type="project" value="InterPro"/>
</dbReference>
<dbReference type="Proteomes" id="UP000603453">
    <property type="component" value="Unassembled WGS sequence"/>
</dbReference>
<evidence type="ECO:0000256" key="1">
    <source>
        <dbReference type="ARBA" id="ARBA00022741"/>
    </source>
</evidence>
<comment type="caution">
    <text evidence="3">The sequence shown here is derived from an EMBL/GenBank/DDBJ whole genome shotgun (WGS) entry which is preliminary data.</text>
</comment>
<dbReference type="GO" id="GO:0005524">
    <property type="term" value="F:ATP binding"/>
    <property type="evidence" value="ECO:0007669"/>
    <property type="project" value="UniProtKB-KW"/>
</dbReference>
<gene>
    <name evidence="3" type="ORF">INT47_012670</name>
</gene>
<dbReference type="PANTHER" id="PTHR14187">
    <property type="entry name" value="ALPHA KINASE/ELONGATION FACTOR 2 KINASE"/>
    <property type="match status" value="1"/>
</dbReference>
<dbReference type="EMBL" id="JAEPRD010000146">
    <property type="protein sequence ID" value="KAG2196469.1"/>
    <property type="molecule type" value="Genomic_DNA"/>
</dbReference>
<dbReference type="Pfam" id="PF00012">
    <property type="entry name" value="HSP70"/>
    <property type="match status" value="1"/>
</dbReference>
<reference evidence="3" key="1">
    <citation type="submission" date="2020-12" db="EMBL/GenBank/DDBJ databases">
        <title>Metabolic potential, ecology and presence of endohyphal bacteria is reflected in genomic diversity of Mucoromycotina.</title>
        <authorList>
            <person name="Muszewska A."/>
            <person name="Okrasinska A."/>
            <person name="Steczkiewicz K."/>
            <person name="Drgas O."/>
            <person name="Orlowska M."/>
            <person name="Perlinska-Lenart U."/>
            <person name="Aleksandrzak-Piekarczyk T."/>
            <person name="Szatraj K."/>
            <person name="Zielenkiewicz U."/>
            <person name="Pilsyk S."/>
            <person name="Malc E."/>
            <person name="Mieczkowski P."/>
            <person name="Kruszewska J.S."/>
            <person name="Biernat P."/>
            <person name="Pawlowska J."/>
        </authorList>
    </citation>
    <scope>NUCLEOTIDE SEQUENCE</scope>
    <source>
        <strain evidence="3">WA0000017839</strain>
    </source>
</reference>